<dbReference type="InterPro" id="IPR036388">
    <property type="entry name" value="WH-like_DNA-bd_sf"/>
</dbReference>
<evidence type="ECO:0000256" key="3">
    <source>
        <dbReference type="ARBA" id="ARBA00022843"/>
    </source>
</evidence>
<dbReference type="InterPro" id="IPR059120">
    <property type="entry name" value="Cullin-like_AB"/>
</dbReference>
<comment type="similarity">
    <text evidence="1 4 5">Belongs to the cullin family.</text>
</comment>
<dbReference type="FunFam" id="1.20.1310.10:FF:000001">
    <property type="entry name" value="Cullin 3"/>
    <property type="match status" value="1"/>
</dbReference>
<dbReference type="InterPro" id="IPR001373">
    <property type="entry name" value="Cullin_N"/>
</dbReference>
<evidence type="ECO:0000256" key="4">
    <source>
        <dbReference type="PROSITE-ProRule" id="PRU00330"/>
    </source>
</evidence>
<sequence length="756" mass="86916">MPRPPPPASIVPLEDGWAKVKNEGIRVLEEYLDAGHTQKPQSANSKKPQRNVFNKSNYADLYTTVYNMCAQRKPNNWSEQVYLRYGEAMADYVRRQVRPALAGKTDTLLMRELLRRWSNHKIYVKWMDRFFTYLDRYYVKLRSLEPLHNRGYMIFSQVAFEDVKRDTRQALLQTITRERRGEQIEQDLVKGVVDMLIDLGLGSLNAYNTEFEEAFLPETADYYDHQAAGWLSEDSFAEYLRKAEDAIHSEELRVTNYLHRSTQPKLKLAVIQSLIAVPQAQLLDKDTAVVYLLENDKREDLARMHRMFSLIDNGLAPIAQTFRSYVTGRGSKIVDERIEQAKAMASKTDALGDPSFIQTLLGLHDNFKGIVSECFGQDSLFQRSLKEAFEVLVNRDMGKYSFAALMSSFCDRILRRSGERLPDDQVEFLLTKMVELFSFLSDKDLFAEIYRNQLSKRLIHETSASEDAEKSMIAKLKLRCGAQFTYRLEGMITDLSLASELQRDFREHCEQLPEGKSSLGGIDFGVTVLTTGFWPSYQVQEANLCPEMHKAIQVFHSFYNGRTQHRRLQWIHSLGQATVAARLNGCRHDLIVNTYQALILLLFARDETHNLSFVQNATGLDAAHAKRLLATLATSKYRILSKSGDPKSVEDDATFTPNDGFECPHRKIRIPPPVSEEAQNRERVEEDRSIAIGAAIVRVMKMRKLLSHQQLVSEVLAQLAFFKPSPRLIKQRIENLIEREYLERDPDEASMYRYVA</sequence>
<name>A0A7S4V257_9DINO</name>
<feature type="domain" description="Cullin family profile" evidence="6">
    <location>
        <begin position="401"/>
        <end position="633"/>
    </location>
</feature>
<dbReference type="Pfam" id="PF10557">
    <property type="entry name" value="Cullin_Nedd8"/>
    <property type="match status" value="1"/>
</dbReference>
<keyword evidence="3" id="KW-0832">Ubl conjugation</keyword>
<protein>
    <recommendedName>
        <fullName evidence="6">Cullin family profile domain-containing protein</fullName>
    </recommendedName>
</protein>
<dbReference type="SUPFAM" id="SSF75632">
    <property type="entry name" value="Cullin homology domain"/>
    <property type="match status" value="1"/>
</dbReference>
<dbReference type="InterPro" id="IPR036390">
    <property type="entry name" value="WH_DNA-bd_sf"/>
</dbReference>
<dbReference type="GO" id="GO:0006511">
    <property type="term" value="P:ubiquitin-dependent protein catabolic process"/>
    <property type="evidence" value="ECO:0007669"/>
    <property type="project" value="InterPro"/>
</dbReference>
<dbReference type="SMART" id="SM00182">
    <property type="entry name" value="CULLIN"/>
    <property type="match status" value="1"/>
</dbReference>
<dbReference type="SUPFAM" id="SSF74788">
    <property type="entry name" value="Cullin repeat-like"/>
    <property type="match status" value="1"/>
</dbReference>
<dbReference type="AlphaFoldDB" id="A0A7S4V257"/>
<dbReference type="EMBL" id="HBNR01031379">
    <property type="protein sequence ID" value="CAE4585564.1"/>
    <property type="molecule type" value="Transcribed_RNA"/>
</dbReference>
<keyword evidence="2" id="KW-1017">Isopeptide bond</keyword>
<dbReference type="GO" id="GO:0031625">
    <property type="term" value="F:ubiquitin protein ligase binding"/>
    <property type="evidence" value="ECO:0007669"/>
    <property type="project" value="InterPro"/>
</dbReference>
<dbReference type="SUPFAM" id="SSF46785">
    <property type="entry name" value="Winged helix' DNA-binding domain"/>
    <property type="match status" value="1"/>
</dbReference>
<gene>
    <name evidence="7" type="ORF">AMON00008_LOCUS21442</name>
</gene>
<evidence type="ECO:0000259" key="6">
    <source>
        <dbReference type="PROSITE" id="PS50069"/>
    </source>
</evidence>
<dbReference type="InterPro" id="IPR036317">
    <property type="entry name" value="Cullin_homology_sf"/>
</dbReference>
<dbReference type="PROSITE" id="PS01256">
    <property type="entry name" value="CULLIN_1"/>
    <property type="match status" value="1"/>
</dbReference>
<dbReference type="FunFam" id="1.20.1310.10:FF:000002">
    <property type="entry name" value="cullin-3 isoform X1"/>
    <property type="match status" value="1"/>
</dbReference>
<dbReference type="InterPro" id="IPR016158">
    <property type="entry name" value="Cullin_homology"/>
</dbReference>
<dbReference type="PANTHER" id="PTHR11932">
    <property type="entry name" value="CULLIN"/>
    <property type="match status" value="1"/>
</dbReference>
<evidence type="ECO:0000256" key="5">
    <source>
        <dbReference type="RuleBase" id="RU003829"/>
    </source>
</evidence>
<proteinExistence type="inferred from homology"/>
<dbReference type="InterPro" id="IPR016159">
    <property type="entry name" value="Cullin_repeat-like_dom_sf"/>
</dbReference>
<dbReference type="Pfam" id="PF26557">
    <property type="entry name" value="Cullin_AB"/>
    <property type="match status" value="1"/>
</dbReference>
<organism evidence="7">
    <name type="scientific">Alexandrium monilatum</name>
    <dbReference type="NCBI Taxonomy" id="311494"/>
    <lineage>
        <taxon>Eukaryota</taxon>
        <taxon>Sar</taxon>
        <taxon>Alveolata</taxon>
        <taxon>Dinophyceae</taxon>
        <taxon>Gonyaulacales</taxon>
        <taxon>Pyrocystaceae</taxon>
        <taxon>Alexandrium</taxon>
    </lineage>
</organism>
<evidence type="ECO:0000256" key="2">
    <source>
        <dbReference type="ARBA" id="ARBA00022499"/>
    </source>
</evidence>
<dbReference type="Gene3D" id="3.30.230.130">
    <property type="entry name" value="Cullin, Chain C, Domain 2"/>
    <property type="match status" value="1"/>
</dbReference>
<accession>A0A7S4V257</accession>
<dbReference type="Gene3D" id="1.10.10.10">
    <property type="entry name" value="Winged helix-like DNA-binding domain superfamily/Winged helix DNA-binding domain"/>
    <property type="match status" value="1"/>
</dbReference>
<dbReference type="InterPro" id="IPR045093">
    <property type="entry name" value="Cullin"/>
</dbReference>
<dbReference type="FunFam" id="1.10.10.10:FF:000014">
    <property type="entry name" value="Cullin 1"/>
    <property type="match status" value="1"/>
</dbReference>
<evidence type="ECO:0000313" key="7">
    <source>
        <dbReference type="EMBL" id="CAE4585564.1"/>
    </source>
</evidence>
<dbReference type="SMART" id="SM00884">
    <property type="entry name" value="Cullin_Nedd8"/>
    <property type="match status" value="1"/>
</dbReference>
<evidence type="ECO:0000256" key="1">
    <source>
        <dbReference type="ARBA" id="ARBA00006019"/>
    </source>
</evidence>
<reference evidence="7" key="1">
    <citation type="submission" date="2021-01" db="EMBL/GenBank/DDBJ databases">
        <authorList>
            <person name="Corre E."/>
            <person name="Pelletier E."/>
            <person name="Niang G."/>
            <person name="Scheremetjew M."/>
            <person name="Finn R."/>
            <person name="Kale V."/>
            <person name="Holt S."/>
            <person name="Cochrane G."/>
            <person name="Meng A."/>
            <person name="Brown T."/>
            <person name="Cohen L."/>
        </authorList>
    </citation>
    <scope>NUCLEOTIDE SEQUENCE</scope>
    <source>
        <strain evidence="7">CCMP3105</strain>
    </source>
</reference>
<dbReference type="PROSITE" id="PS50069">
    <property type="entry name" value="CULLIN_2"/>
    <property type="match status" value="1"/>
</dbReference>
<dbReference type="Gene3D" id="1.20.1310.10">
    <property type="entry name" value="Cullin Repeats"/>
    <property type="match status" value="4"/>
</dbReference>
<dbReference type="InterPro" id="IPR016157">
    <property type="entry name" value="Cullin_CS"/>
</dbReference>
<dbReference type="GO" id="GO:0031461">
    <property type="term" value="C:cullin-RING ubiquitin ligase complex"/>
    <property type="evidence" value="ECO:0007669"/>
    <property type="project" value="InterPro"/>
</dbReference>
<dbReference type="Pfam" id="PF00888">
    <property type="entry name" value="Cullin"/>
    <property type="match status" value="1"/>
</dbReference>
<dbReference type="InterPro" id="IPR019559">
    <property type="entry name" value="Cullin_neddylation_domain"/>
</dbReference>